<evidence type="ECO:0000313" key="6">
    <source>
        <dbReference type="Proteomes" id="UP000028181"/>
    </source>
</evidence>
<dbReference type="GO" id="GO:0003677">
    <property type="term" value="F:DNA binding"/>
    <property type="evidence" value="ECO:0007669"/>
    <property type="project" value="InterPro"/>
</dbReference>
<evidence type="ECO:0000256" key="1">
    <source>
        <dbReference type="ARBA" id="ARBA00022908"/>
    </source>
</evidence>
<sequence length="379" mass="44233">MSVYKPKASPYYLYDFQVSGVRIHGSTKARNKRDAEAVERTLKEKAKQDAAQSRKTGKAPLTVDVAVGRYWTEVAQHLVNSREYFALLGRLVDYFGKDRRLDDIDDEEIIRLVAFKRQQLRWGKSVLKNGNLKTLSNATINRTALMPLKSIFRRAKTLWRYHLPNEPYWKKHMLKEPRERVRELHQAEQEALEAHIREDHQLWFRFLQLTARRFHETLIRWSDVNWEAGVIMTFGKGGREVWTPITASIREILEACIGHHEEFVFTYVAARTENGKIKGRRYPMTYSGTMVRWRRDVKASGVKNFRLHDNRHDTATKTLRREHNIKIVQRLLNHADVATTAKYAHVFDEDVAKALEANAKSRRESRSGKSLGTQITGKH</sequence>
<evidence type="ECO:0000256" key="2">
    <source>
        <dbReference type="ARBA" id="ARBA00023172"/>
    </source>
</evidence>
<dbReference type="Pfam" id="PF00589">
    <property type="entry name" value="Phage_integrase"/>
    <property type="match status" value="1"/>
</dbReference>
<dbReference type="PANTHER" id="PTHR30349">
    <property type="entry name" value="PHAGE INTEGRASE-RELATED"/>
    <property type="match status" value="1"/>
</dbReference>
<accession>A0A068SPT9</accession>
<feature type="region of interest" description="Disordered" evidence="3">
    <location>
        <begin position="358"/>
        <end position="379"/>
    </location>
</feature>
<evidence type="ECO:0000259" key="4">
    <source>
        <dbReference type="PROSITE" id="PS51898"/>
    </source>
</evidence>
<proteinExistence type="predicted"/>
<dbReference type="EMBL" id="HG938353">
    <property type="protein sequence ID" value="CDN48243.1"/>
    <property type="molecule type" value="Genomic_DNA"/>
</dbReference>
<reference evidence="6" key="1">
    <citation type="journal article" date="2014" name="BMC Genomics">
        <title>Genome sequencing of two Neorhizobium galegae strains reveals a noeT gene responsible for the unusual acetylation of the nodulation factors.</title>
        <authorList>
            <person name="Osterman J."/>
            <person name="Marsh J."/>
            <person name="Laine P.K."/>
            <person name="Zeng Z."/>
            <person name="Alatalo E."/>
            <person name="Sullivan J.T."/>
            <person name="Young J.P."/>
            <person name="Thomas-Oates J."/>
            <person name="Paulin L."/>
            <person name="Lindstrom K."/>
        </authorList>
    </citation>
    <scope>NUCLEOTIDE SEQUENCE [LARGE SCALE GENOMIC DNA]</scope>
    <source>
        <strain evidence="6">HAMBI 540</strain>
    </source>
</reference>
<dbReference type="PANTHER" id="PTHR30349:SF64">
    <property type="entry name" value="PROPHAGE INTEGRASE INTD-RELATED"/>
    <property type="match status" value="1"/>
</dbReference>
<organism evidence="5 6">
    <name type="scientific">Neorhizobium galegae bv. orientalis str. HAMBI 540</name>
    <dbReference type="NCBI Taxonomy" id="1028800"/>
    <lineage>
        <taxon>Bacteria</taxon>
        <taxon>Pseudomonadati</taxon>
        <taxon>Pseudomonadota</taxon>
        <taxon>Alphaproteobacteria</taxon>
        <taxon>Hyphomicrobiales</taxon>
        <taxon>Rhizobiaceae</taxon>
        <taxon>Rhizobium/Agrobacterium group</taxon>
        <taxon>Neorhizobium</taxon>
    </lineage>
</organism>
<evidence type="ECO:0000256" key="3">
    <source>
        <dbReference type="SAM" id="MobiDB-lite"/>
    </source>
</evidence>
<feature type="domain" description="Tyr recombinase" evidence="4">
    <location>
        <begin position="179"/>
        <end position="356"/>
    </location>
</feature>
<dbReference type="OrthoDB" id="7615137at2"/>
<dbReference type="InterPro" id="IPR002104">
    <property type="entry name" value="Integrase_catalytic"/>
</dbReference>
<dbReference type="RefSeq" id="WP_038587363.1">
    <property type="nucleotide sequence ID" value="NZ_HG938353.1"/>
</dbReference>
<feature type="compositionally biased region" description="Polar residues" evidence="3">
    <location>
        <begin position="368"/>
        <end position="379"/>
    </location>
</feature>
<keyword evidence="2" id="KW-0233">DNA recombination</keyword>
<dbReference type="SUPFAM" id="SSF56349">
    <property type="entry name" value="DNA breaking-rejoining enzymes"/>
    <property type="match status" value="1"/>
</dbReference>
<keyword evidence="6" id="KW-1185">Reference proteome</keyword>
<dbReference type="PROSITE" id="PS51898">
    <property type="entry name" value="TYR_RECOMBINASE"/>
    <property type="match status" value="1"/>
</dbReference>
<dbReference type="HOGENOM" id="CLU_027562_11_0_5"/>
<dbReference type="InterPro" id="IPR050090">
    <property type="entry name" value="Tyrosine_recombinase_XerCD"/>
</dbReference>
<dbReference type="Proteomes" id="UP000028181">
    <property type="component" value="Chromosome I"/>
</dbReference>
<dbReference type="GeneID" id="24258101"/>
<dbReference type="KEGG" id="ngg:RG540_CH20740"/>
<dbReference type="PATRIC" id="fig|1028800.3.peg.2099"/>
<dbReference type="AlphaFoldDB" id="A0A068SPT9"/>
<dbReference type="Gene3D" id="1.10.443.10">
    <property type="entry name" value="Intergrase catalytic core"/>
    <property type="match status" value="1"/>
</dbReference>
<name>A0A068SPT9_NEOGA</name>
<feature type="compositionally biased region" description="Basic and acidic residues" evidence="3">
    <location>
        <begin position="358"/>
        <end position="367"/>
    </location>
</feature>
<dbReference type="InterPro" id="IPR013762">
    <property type="entry name" value="Integrase-like_cat_sf"/>
</dbReference>
<gene>
    <name evidence="5" type="ORF">RG540_CH20740</name>
</gene>
<evidence type="ECO:0000313" key="5">
    <source>
        <dbReference type="EMBL" id="CDN48243.1"/>
    </source>
</evidence>
<keyword evidence="1" id="KW-0229">DNA integration</keyword>
<dbReference type="eggNOG" id="COG0582">
    <property type="taxonomic scope" value="Bacteria"/>
</dbReference>
<dbReference type="GO" id="GO:0015074">
    <property type="term" value="P:DNA integration"/>
    <property type="evidence" value="ECO:0007669"/>
    <property type="project" value="UniProtKB-KW"/>
</dbReference>
<protein>
    <submittedName>
        <fullName evidence="5">Probable site-specific integrase/recombinase</fullName>
    </submittedName>
</protein>
<dbReference type="GO" id="GO:0006310">
    <property type="term" value="P:DNA recombination"/>
    <property type="evidence" value="ECO:0007669"/>
    <property type="project" value="UniProtKB-KW"/>
</dbReference>
<dbReference type="InterPro" id="IPR011010">
    <property type="entry name" value="DNA_brk_join_enz"/>
</dbReference>